<feature type="region of interest" description="Disordered" evidence="2">
    <location>
        <begin position="1"/>
        <end position="34"/>
    </location>
</feature>
<sequence length="164" mass="18635">MIRVQGTCRSSSGHALSRLRMDPGEDRSEAKRQQQHMNMVGYVADSEYGIPTRCPCGGRIINEVRGKDHDDTLPGKRFFTCIHYEGDGLHYRQPWVIGVQEQLEILTKRVEEAEQLIKWVPELKQQIEGLEAEVKGLTGVVDHLNAEVYNLTVQVGRLEKACFD</sequence>
<dbReference type="Proteomes" id="UP000504610">
    <property type="component" value="Chromosome 4"/>
</dbReference>
<evidence type="ECO:0000256" key="2">
    <source>
        <dbReference type="SAM" id="MobiDB-lite"/>
    </source>
</evidence>
<dbReference type="GeneID" id="108853155"/>
<dbReference type="RefSeq" id="XP_056864209.1">
    <property type="nucleotide sequence ID" value="XM_057008229.1"/>
</dbReference>
<gene>
    <name evidence="4" type="primary">LOC108853155</name>
</gene>
<evidence type="ECO:0000256" key="1">
    <source>
        <dbReference type="SAM" id="Coils"/>
    </source>
</evidence>
<evidence type="ECO:0000313" key="3">
    <source>
        <dbReference type="Proteomes" id="UP000504610"/>
    </source>
</evidence>
<evidence type="ECO:0000313" key="4">
    <source>
        <dbReference type="RefSeq" id="XP_056864209.1"/>
    </source>
</evidence>
<organism evidence="3 4">
    <name type="scientific">Raphanus sativus</name>
    <name type="common">Radish</name>
    <name type="synonym">Raphanus raphanistrum var. sativus</name>
    <dbReference type="NCBI Taxonomy" id="3726"/>
    <lineage>
        <taxon>Eukaryota</taxon>
        <taxon>Viridiplantae</taxon>
        <taxon>Streptophyta</taxon>
        <taxon>Embryophyta</taxon>
        <taxon>Tracheophyta</taxon>
        <taxon>Spermatophyta</taxon>
        <taxon>Magnoliopsida</taxon>
        <taxon>eudicotyledons</taxon>
        <taxon>Gunneridae</taxon>
        <taxon>Pentapetalae</taxon>
        <taxon>rosids</taxon>
        <taxon>malvids</taxon>
        <taxon>Brassicales</taxon>
        <taxon>Brassicaceae</taxon>
        <taxon>Brassiceae</taxon>
        <taxon>Raphanus</taxon>
    </lineage>
</organism>
<dbReference type="AlphaFoldDB" id="A0A9W3DKC8"/>
<keyword evidence="1" id="KW-0175">Coiled coil</keyword>
<proteinExistence type="predicted"/>
<protein>
    <submittedName>
        <fullName evidence="4">Uncharacterized protein LOC108853155</fullName>
    </submittedName>
</protein>
<feature type="coiled-coil region" evidence="1">
    <location>
        <begin position="96"/>
        <end position="147"/>
    </location>
</feature>
<keyword evidence="3" id="KW-1185">Reference proteome</keyword>
<reference evidence="4" key="2">
    <citation type="submission" date="2025-08" db="UniProtKB">
        <authorList>
            <consortium name="RefSeq"/>
        </authorList>
    </citation>
    <scope>IDENTIFICATION</scope>
    <source>
        <tissue evidence="4">Leaf</tissue>
    </source>
</reference>
<reference evidence="3" key="1">
    <citation type="journal article" date="2019" name="Database">
        <title>The radish genome database (RadishGD): an integrated information resource for radish genomics.</title>
        <authorList>
            <person name="Yu H.J."/>
            <person name="Baek S."/>
            <person name="Lee Y.J."/>
            <person name="Cho A."/>
            <person name="Mun J.H."/>
        </authorList>
    </citation>
    <scope>NUCLEOTIDE SEQUENCE [LARGE SCALE GENOMIC DNA]</scope>
    <source>
        <strain evidence="3">cv. WK10039</strain>
    </source>
</reference>
<dbReference type="Gene3D" id="1.20.5.170">
    <property type="match status" value="1"/>
</dbReference>
<feature type="compositionally biased region" description="Basic and acidic residues" evidence="2">
    <location>
        <begin position="19"/>
        <end position="32"/>
    </location>
</feature>
<name>A0A9W3DKC8_RAPSA</name>
<dbReference type="KEGG" id="rsz:108853155"/>
<accession>A0A9W3DKC8</accession>